<keyword evidence="3" id="KW-1185">Reference proteome</keyword>
<dbReference type="Proteomes" id="UP000322521">
    <property type="component" value="Unassembled WGS sequence"/>
</dbReference>
<evidence type="ECO:0000313" key="3">
    <source>
        <dbReference type="Proteomes" id="UP000322521"/>
    </source>
</evidence>
<name>A0A5M9NTX5_9VIBR</name>
<accession>A0A5M9NTX5</accession>
<evidence type="ECO:0000256" key="1">
    <source>
        <dbReference type="SAM" id="Phobius"/>
    </source>
</evidence>
<feature type="transmembrane region" description="Helical" evidence="1">
    <location>
        <begin position="33"/>
        <end position="50"/>
    </location>
</feature>
<reference evidence="2 3" key="1">
    <citation type="submission" date="2019-09" db="EMBL/GenBank/DDBJ databases">
        <title>Draft genome sequence of various Type strains from the CCUG.</title>
        <authorList>
            <person name="Pineiro-Iglesias B."/>
            <person name="Tunovic T."/>
            <person name="Unosson C."/>
            <person name="Inganas E."/>
            <person name="Ohlen M."/>
            <person name="Cardew S."/>
            <person name="Jensie-Markopoulos S."/>
            <person name="Salva-Serra F."/>
            <person name="Jaen-Luchoro D."/>
            <person name="Karlsson R."/>
            <person name="Svensson-Stadler L."/>
            <person name="Chun J."/>
            <person name="Moore E."/>
        </authorList>
    </citation>
    <scope>NUCLEOTIDE SEQUENCE [LARGE SCALE GENOMIC DNA]</scope>
    <source>
        <strain evidence="2 3">CCUG 56969T</strain>
    </source>
</reference>
<protein>
    <submittedName>
        <fullName evidence="2">Uncharacterized protein</fullName>
    </submittedName>
</protein>
<feature type="transmembrane region" description="Helical" evidence="1">
    <location>
        <begin position="70"/>
        <end position="91"/>
    </location>
</feature>
<organism evidence="2 3">
    <name type="scientific">Vibrio gigantis</name>
    <dbReference type="NCBI Taxonomy" id="296199"/>
    <lineage>
        <taxon>Bacteria</taxon>
        <taxon>Pseudomonadati</taxon>
        <taxon>Pseudomonadota</taxon>
        <taxon>Gammaproteobacteria</taxon>
        <taxon>Vibrionales</taxon>
        <taxon>Vibrionaceae</taxon>
        <taxon>Vibrio</taxon>
    </lineage>
</organism>
<keyword evidence="1" id="KW-0812">Transmembrane</keyword>
<sequence>MSLFGKYKLKDMYFLSGVEDYLTESAKKYKRNLMYTLTAVLVLSFCKYYNLVDSFTTLLGFRVNGDKGIAIEFVLFLLSIVCFYELLMLVLSKKQCDSHWFGKGMLTRKNKKEDDDSEFEGLKKQIEQIKYSFKSKDEILSEIEEVSSGVESIIDERLDVLSCSLMTFREKMEQIGWQAINAINTGDLSPEKAKAFEENSKSQEVERFVNEYSGLLNGTNYNKESTIKGIVNANEDWKLYIEKQLGANELYYKEVLKILENSSRPTIRNEIIDFWLPTSLGIFAIFVGFLNSGCFVIDFVMKANP</sequence>
<feature type="transmembrane region" description="Helical" evidence="1">
    <location>
        <begin position="274"/>
        <end position="301"/>
    </location>
</feature>
<dbReference type="EMBL" id="VXJS01000008">
    <property type="protein sequence ID" value="KAA8674205.1"/>
    <property type="molecule type" value="Genomic_DNA"/>
</dbReference>
<dbReference type="RefSeq" id="WP_143691564.1">
    <property type="nucleotide sequence ID" value="NZ_AP025492.1"/>
</dbReference>
<gene>
    <name evidence="2" type="ORF">F4W18_14485</name>
</gene>
<comment type="caution">
    <text evidence="2">The sequence shown here is derived from an EMBL/GenBank/DDBJ whole genome shotgun (WGS) entry which is preliminary data.</text>
</comment>
<proteinExistence type="predicted"/>
<dbReference type="AlphaFoldDB" id="A0A5M9NTX5"/>
<keyword evidence="1" id="KW-1133">Transmembrane helix</keyword>
<evidence type="ECO:0000313" key="2">
    <source>
        <dbReference type="EMBL" id="KAA8674205.1"/>
    </source>
</evidence>
<keyword evidence="1" id="KW-0472">Membrane</keyword>